<keyword evidence="4" id="KW-1185">Reference proteome</keyword>
<proteinExistence type="predicted"/>
<sequence length="78" mass="9493">MFGVRRRIEIPKGKQGKKVTQNQTATGWWMMERDQARRQVKQHIHRLKEQAKEQARRHDEQIRLKEEMKMSLIKIQAK</sequence>
<evidence type="ECO:0000313" key="3">
    <source>
        <dbReference type="EMBL" id="GBP44169.1"/>
    </source>
</evidence>
<accession>A0A4C1W0Z3</accession>
<dbReference type="AlphaFoldDB" id="A0A4C1W0Z3"/>
<protein>
    <submittedName>
        <fullName evidence="3">Uncharacterized protein</fullName>
    </submittedName>
</protein>
<comment type="caution">
    <text evidence="3">The sequence shown here is derived from an EMBL/GenBank/DDBJ whole genome shotgun (WGS) entry which is preliminary data.</text>
</comment>
<evidence type="ECO:0000256" key="1">
    <source>
        <dbReference type="SAM" id="Coils"/>
    </source>
</evidence>
<dbReference type="EMBL" id="BGZK01000448">
    <property type="protein sequence ID" value="GBP44169.1"/>
    <property type="molecule type" value="Genomic_DNA"/>
</dbReference>
<organism evidence="3 4">
    <name type="scientific">Eumeta variegata</name>
    <name type="common">Bagworm moth</name>
    <name type="synonym">Eumeta japonica</name>
    <dbReference type="NCBI Taxonomy" id="151549"/>
    <lineage>
        <taxon>Eukaryota</taxon>
        <taxon>Metazoa</taxon>
        <taxon>Ecdysozoa</taxon>
        <taxon>Arthropoda</taxon>
        <taxon>Hexapoda</taxon>
        <taxon>Insecta</taxon>
        <taxon>Pterygota</taxon>
        <taxon>Neoptera</taxon>
        <taxon>Endopterygota</taxon>
        <taxon>Lepidoptera</taxon>
        <taxon>Glossata</taxon>
        <taxon>Ditrysia</taxon>
        <taxon>Tineoidea</taxon>
        <taxon>Psychidae</taxon>
        <taxon>Oiketicinae</taxon>
        <taxon>Eumeta</taxon>
    </lineage>
</organism>
<name>A0A4C1W0Z3_EUMVA</name>
<gene>
    <name evidence="3" type="ORF">EVAR_31613_1</name>
</gene>
<feature type="compositionally biased region" description="Basic and acidic residues" evidence="2">
    <location>
        <begin position="1"/>
        <end position="12"/>
    </location>
</feature>
<dbReference type="Proteomes" id="UP000299102">
    <property type="component" value="Unassembled WGS sequence"/>
</dbReference>
<keyword evidence="1" id="KW-0175">Coiled coil</keyword>
<reference evidence="3 4" key="1">
    <citation type="journal article" date="2019" name="Commun. Biol.">
        <title>The bagworm genome reveals a unique fibroin gene that provides high tensile strength.</title>
        <authorList>
            <person name="Kono N."/>
            <person name="Nakamura H."/>
            <person name="Ohtoshi R."/>
            <person name="Tomita M."/>
            <person name="Numata K."/>
            <person name="Arakawa K."/>
        </authorList>
    </citation>
    <scope>NUCLEOTIDE SEQUENCE [LARGE SCALE GENOMIC DNA]</scope>
</reference>
<evidence type="ECO:0000256" key="2">
    <source>
        <dbReference type="SAM" id="MobiDB-lite"/>
    </source>
</evidence>
<feature type="coiled-coil region" evidence="1">
    <location>
        <begin position="33"/>
        <end position="68"/>
    </location>
</feature>
<feature type="region of interest" description="Disordered" evidence="2">
    <location>
        <begin position="1"/>
        <end position="22"/>
    </location>
</feature>
<evidence type="ECO:0000313" key="4">
    <source>
        <dbReference type="Proteomes" id="UP000299102"/>
    </source>
</evidence>